<keyword evidence="3" id="KW-1185">Reference proteome</keyword>
<proteinExistence type="predicted"/>
<dbReference type="SUPFAM" id="SSF48371">
    <property type="entry name" value="ARM repeat"/>
    <property type="match status" value="1"/>
</dbReference>
<comment type="caution">
    <text evidence="2">The sequence shown here is derived from an EMBL/GenBank/DDBJ whole genome shotgun (WGS) entry which is preliminary data.</text>
</comment>
<dbReference type="SMART" id="SM00913">
    <property type="entry name" value="IBN_N"/>
    <property type="match status" value="1"/>
</dbReference>
<dbReference type="InterPro" id="IPR051345">
    <property type="entry name" value="Importin_beta-like_NTR"/>
</dbReference>
<dbReference type="EMBL" id="JAPDMZ010000218">
    <property type="protein sequence ID" value="KAK0545756.1"/>
    <property type="molecule type" value="Genomic_DNA"/>
</dbReference>
<evidence type="ECO:0000313" key="2">
    <source>
        <dbReference type="EMBL" id="KAK0545756.1"/>
    </source>
</evidence>
<dbReference type="InterPro" id="IPR013598">
    <property type="entry name" value="Exportin-1/Importin-b-like"/>
</dbReference>
<dbReference type="Proteomes" id="UP001176517">
    <property type="component" value="Unassembled WGS sequence"/>
</dbReference>
<organism evidence="2 3">
    <name type="scientific">Tilletia horrida</name>
    <dbReference type="NCBI Taxonomy" id="155126"/>
    <lineage>
        <taxon>Eukaryota</taxon>
        <taxon>Fungi</taxon>
        <taxon>Dikarya</taxon>
        <taxon>Basidiomycota</taxon>
        <taxon>Ustilaginomycotina</taxon>
        <taxon>Exobasidiomycetes</taxon>
        <taxon>Tilletiales</taxon>
        <taxon>Tilletiaceae</taxon>
        <taxon>Tilletia</taxon>
    </lineage>
</organism>
<dbReference type="PANTHER" id="PTHR12363:SF53">
    <property type="entry name" value="MRNA TRANSPORT REGULATOR MTR10"/>
    <property type="match status" value="1"/>
</dbReference>
<name>A0AAN6GNC9_9BASI</name>
<dbReference type="InterPro" id="IPR001494">
    <property type="entry name" value="Importin-beta_N"/>
</dbReference>
<dbReference type="Pfam" id="PF24140">
    <property type="entry name" value="TPR_TNPO3_IPO13_3rd"/>
    <property type="match status" value="1"/>
</dbReference>
<evidence type="ECO:0000259" key="1">
    <source>
        <dbReference type="PROSITE" id="PS50166"/>
    </source>
</evidence>
<dbReference type="Pfam" id="PF24138">
    <property type="entry name" value="TPR_TNPO3_IPO13_2nd"/>
    <property type="match status" value="1"/>
</dbReference>
<dbReference type="PANTHER" id="PTHR12363">
    <property type="entry name" value="TRANSPORTIN 3 AND IMPORTIN 13"/>
    <property type="match status" value="1"/>
</dbReference>
<dbReference type="InterPro" id="IPR057942">
    <property type="entry name" value="TPR_TNPO3_IPO13_3rd"/>
</dbReference>
<dbReference type="GO" id="GO:0005737">
    <property type="term" value="C:cytoplasm"/>
    <property type="evidence" value="ECO:0007669"/>
    <property type="project" value="TreeGrafter"/>
</dbReference>
<dbReference type="InterPro" id="IPR011989">
    <property type="entry name" value="ARM-like"/>
</dbReference>
<dbReference type="Pfam" id="PF03810">
    <property type="entry name" value="IBN_N"/>
    <property type="match status" value="1"/>
</dbReference>
<keyword evidence="2" id="KW-0675">Receptor</keyword>
<accession>A0AAN6GNC9</accession>
<feature type="domain" description="Importin N-terminal" evidence="1">
    <location>
        <begin position="30"/>
        <end position="97"/>
    </location>
</feature>
<dbReference type="PROSITE" id="PS50166">
    <property type="entry name" value="IMPORTIN_B_NT"/>
    <property type="match status" value="1"/>
</dbReference>
<dbReference type="GO" id="GO:0006606">
    <property type="term" value="P:protein import into nucleus"/>
    <property type="evidence" value="ECO:0007669"/>
    <property type="project" value="TreeGrafter"/>
</dbReference>
<dbReference type="InterPro" id="IPR016024">
    <property type="entry name" value="ARM-type_fold"/>
</dbReference>
<dbReference type="AlphaFoldDB" id="A0AAN6GNC9"/>
<dbReference type="Gene3D" id="1.25.10.10">
    <property type="entry name" value="Leucine-rich Repeat Variant"/>
    <property type="match status" value="1"/>
</dbReference>
<gene>
    <name evidence="2" type="primary">MTR10</name>
    <name evidence="2" type="ORF">OC846_005539</name>
</gene>
<evidence type="ECO:0000313" key="3">
    <source>
        <dbReference type="Proteomes" id="UP001176517"/>
    </source>
</evidence>
<dbReference type="GO" id="GO:0031267">
    <property type="term" value="F:small GTPase binding"/>
    <property type="evidence" value="ECO:0007669"/>
    <property type="project" value="InterPro"/>
</dbReference>
<protein>
    <submittedName>
        <fullName evidence="2">Nuclear import receptor</fullName>
    </submittedName>
</protein>
<sequence>MSSEPNPAQAVQAALTALYQASDNEARRQADLWLRDFQKTPEAWQVANELLLAQDQPLEGRLFAAQTFRSKVVYDLNQVPSASIPSLRDTLVDALQAYGSGPRVLQTQISLALSALALQMSDWANVIPSIVERFGSDPVLVPALLEFLTILPEEVVNNHRIPVDEYVYHQRVTELLSVHVDDVVKVLSMYALAKGVTSQIQNGVFHCLSSWLKSGELSVKTLSKSPLFDLCFQALGSDELFDVATDCICDIIHETQEVHENMDIIEQIVPRLGPLHGALQKAIADEDDDQVRGICRILAQAGESYHVLVLQHRDTFLPLVEAIAICAGYQNLDIVQITFRFWYLLASPLSKSRREDPSLQAFFNIYERLLDTVTQHLRFPLDMSELTGQEYDDFKSFRHHMGDTLKDCCAVLGPQECLTRALNTMQAAMVTAGPDGSIQWQAVEAPLFSMRAMGSRADPSDDTVIPRIMDLVPTLPPHPKLQYAALLVVSRYTEWIDRHPDRIPTILTYVSGGLSEKDPDVAAAAAQALNYLCQDCSKHLVPFLPQLYDFFGTIDEQLGPDDLVAISVAIGHIISGIQSTSEAIEPMQRFTHPILSKLEVAATTPLTRDQLRKVADRIEQLENFLDVLGSRFWTDFPVECAQTCSASYAIIDGILDRYGNEYFISERVAGLLRRALLFWGDMLIPTVPGMLTRLAAGFEQTGFGGYVWIIGKTIDQFARKADPTLNEAMKAAFERVSQKVASMVAAAGAERQQDVVEDYVHTCAAVAGNCPKLLYLSPVFPEAFRIALSALTVLRPELVDTALTFIREVVGHDALSIVPNNSLPGTPLTPVYAGAPGTTDEPGSSLEATPQQLAMFANNIRSVIQEQGLQLCTLTLNGLTSDFGDNCLPLAVSVIRVLSSFFPAEMMAWIPTATATLPARSVSATEQQQFVQQYQSAMAGQNIDQIKPILNTLFYAARKAQDRGMSSFKS</sequence>
<dbReference type="Pfam" id="PF08389">
    <property type="entry name" value="Xpo1"/>
    <property type="match status" value="1"/>
</dbReference>
<dbReference type="InterPro" id="IPR057941">
    <property type="entry name" value="TPR_TNPO3_IPO13_2nd"/>
</dbReference>
<reference evidence="2" key="1">
    <citation type="journal article" date="2023" name="PhytoFront">
        <title>Draft Genome Resources of Seven Strains of Tilletia horrida, Causal Agent of Kernel Smut of Rice.</title>
        <authorList>
            <person name="Khanal S."/>
            <person name="Antony Babu S."/>
            <person name="Zhou X.G."/>
        </authorList>
    </citation>
    <scope>NUCLEOTIDE SEQUENCE</scope>
    <source>
        <strain evidence="2">TX6</strain>
    </source>
</reference>